<dbReference type="RefSeq" id="WP_083188313.1">
    <property type="nucleotide sequence ID" value="NZ_LT222319.1"/>
</dbReference>
<evidence type="ECO:0000313" key="2">
    <source>
        <dbReference type="Proteomes" id="UP000239025"/>
    </source>
</evidence>
<proteinExistence type="predicted"/>
<protein>
    <submittedName>
        <fullName evidence="1">Uncharacterized protein</fullName>
    </submittedName>
</protein>
<dbReference type="EMBL" id="LT963395">
    <property type="protein sequence ID" value="SOS14413.1"/>
    <property type="molecule type" value="Genomic_DNA"/>
</dbReference>
<reference evidence="2" key="1">
    <citation type="submission" date="2017-11" db="EMBL/GenBank/DDBJ databases">
        <authorList>
            <person name="Blom J."/>
        </authorList>
    </citation>
    <scope>NUCLEOTIDE SEQUENCE [LARGE SCALE GENOMIC DNA]</scope>
</reference>
<organism evidence="1 2">
    <name type="scientific">Pseudomonas cerasi</name>
    <dbReference type="NCBI Taxonomy" id="1583341"/>
    <lineage>
        <taxon>Bacteria</taxon>
        <taxon>Pseudomonadati</taxon>
        <taxon>Pseudomonadota</taxon>
        <taxon>Gammaproteobacteria</taxon>
        <taxon>Pseudomonadales</taxon>
        <taxon>Pseudomonadaceae</taxon>
        <taxon>Pseudomonas</taxon>
    </lineage>
</organism>
<keyword evidence="2" id="KW-1185">Reference proteome</keyword>
<gene>
    <name evidence="1" type="ORF">PL963_00237</name>
</gene>
<sequence>MNIFEITVPGMSLDYEDRDWCRNVENLLRGLRSEFSKANCALILFDQTTQSEWDFETAKARWQADRTRVSDLVSSTTQDRTFTYDHDKYQDIYLQAQTIVKREHWASGELPKEFDSQLPSIYAQTFVYALDSFEKLLGVISKIEKIPEEISNFHKEITEVFPHLREVRNSAHHMEDRLRGLGRNNKTMDLKPFDTGPGGIVSLGNGLVLNNLTDSSYGYTMADGSFGDVSITPQSMAALQDILTRTLNTFRWTGPKVHHPS</sequence>
<dbReference type="Proteomes" id="UP000239025">
    <property type="component" value="Chromosome 1"/>
</dbReference>
<evidence type="ECO:0000313" key="1">
    <source>
        <dbReference type="EMBL" id="SOS14413.1"/>
    </source>
</evidence>
<name>A0A193SHZ4_9PSED</name>
<dbReference type="AlphaFoldDB" id="A0A193SHZ4"/>
<accession>A0A193SHZ4</accession>